<comment type="caution">
    <text evidence="1">The sequence shown here is derived from an EMBL/GenBank/DDBJ whole genome shotgun (WGS) entry which is preliminary data.</text>
</comment>
<accession>A0ABN7X4D7</accession>
<organism evidence="1 2">
    <name type="scientific">Gigaspora margarita</name>
    <dbReference type="NCBI Taxonomy" id="4874"/>
    <lineage>
        <taxon>Eukaryota</taxon>
        <taxon>Fungi</taxon>
        <taxon>Fungi incertae sedis</taxon>
        <taxon>Mucoromycota</taxon>
        <taxon>Glomeromycotina</taxon>
        <taxon>Glomeromycetes</taxon>
        <taxon>Diversisporales</taxon>
        <taxon>Gigasporaceae</taxon>
        <taxon>Gigaspora</taxon>
    </lineage>
</organism>
<evidence type="ECO:0000313" key="2">
    <source>
        <dbReference type="Proteomes" id="UP000789901"/>
    </source>
</evidence>
<evidence type="ECO:0000313" key="1">
    <source>
        <dbReference type="EMBL" id="CAG8847389.1"/>
    </source>
</evidence>
<proteinExistence type="predicted"/>
<feature type="non-terminal residue" evidence="1">
    <location>
        <position position="1"/>
    </location>
</feature>
<protein>
    <submittedName>
        <fullName evidence="1">21851_t:CDS:1</fullName>
    </submittedName>
</protein>
<name>A0ABN7X4D7_GIGMA</name>
<reference evidence="1 2" key="1">
    <citation type="submission" date="2021-06" db="EMBL/GenBank/DDBJ databases">
        <authorList>
            <person name="Kallberg Y."/>
            <person name="Tangrot J."/>
            <person name="Rosling A."/>
        </authorList>
    </citation>
    <scope>NUCLEOTIDE SEQUENCE [LARGE SCALE GENOMIC DNA]</scope>
    <source>
        <strain evidence="1 2">120-4 pot B 10/14</strain>
    </source>
</reference>
<dbReference type="EMBL" id="CAJVQB010087407">
    <property type="protein sequence ID" value="CAG8847389.1"/>
    <property type="molecule type" value="Genomic_DNA"/>
</dbReference>
<keyword evidence="2" id="KW-1185">Reference proteome</keyword>
<dbReference type="Proteomes" id="UP000789901">
    <property type="component" value="Unassembled WGS sequence"/>
</dbReference>
<sequence length="52" mass="5931">KSYKSDLKESNKLSSTITEEPQSNILAQKLVLENQKTANKKLAELNDLYHII</sequence>
<gene>
    <name evidence="1" type="ORF">GMARGA_LOCUS38643</name>
</gene>